<keyword evidence="3" id="KW-1185">Reference proteome</keyword>
<sequence length="87" mass="9954">MKLKKPITAFLLLSLVSMVSVNVVEAEKNNNEPYKLKMTQEQGKQFNLSPEEVKKFNKDGYVIRLSKKAKENGVTAEVQYITHPENQ</sequence>
<accession>A0ABW5RZ64</accession>
<evidence type="ECO:0000256" key="1">
    <source>
        <dbReference type="SAM" id="SignalP"/>
    </source>
</evidence>
<name>A0ABW5RZ64_9BACL</name>
<reference evidence="3" key="1">
    <citation type="journal article" date="2019" name="Int. J. Syst. Evol. Microbiol.">
        <title>The Global Catalogue of Microorganisms (GCM) 10K type strain sequencing project: providing services to taxonomists for standard genome sequencing and annotation.</title>
        <authorList>
            <consortium name="The Broad Institute Genomics Platform"/>
            <consortium name="The Broad Institute Genome Sequencing Center for Infectious Disease"/>
            <person name="Wu L."/>
            <person name="Ma J."/>
        </authorList>
    </citation>
    <scope>NUCLEOTIDE SEQUENCE [LARGE SCALE GENOMIC DNA]</scope>
    <source>
        <strain evidence="3">TISTR 2466</strain>
    </source>
</reference>
<dbReference type="Proteomes" id="UP001597399">
    <property type="component" value="Unassembled WGS sequence"/>
</dbReference>
<keyword evidence="1" id="KW-0732">Signal</keyword>
<evidence type="ECO:0000313" key="2">
    <source>
        <dbReference type="EMBL" id="MFD2692054.1"/>
    </source>
</evidence>
<evidence type="ECO:0000313" key="3">
    <source>
        <dbReference type="Proteomes" id="UP001597399"/>
    </source>
</evidence>
<organism evidence="2 3">
    <name type="scientific">Sporolactobacillus shoreicorticis</name>
    <dbReference type="NCBI Taxonomy" id="1923877"/>
    <lineage>
        <taxon>Bacteria</taxon>
        <taxon>Bacillati</taxon>
        <taxon>Bacillota</taxon>
        <taxon>Bacilli</taxon>
        <taxon>Bacillales</taxon>
        <taxon>Sporolactobacillaceae</taxon>
        <taxon>Sporolactobacillus</taxon>
    </lineage>
</organism>
<proteinExistence type="predicted"/>
<gene>
    <name evidence="2" type="ORF">ACFSUE_00125</name>
</gene>
<protein>
    <submittedName>
        <fullName evidence="2">Uncharacterized protein</fullName>
    </submittedName>
</protein>
<dbReference type="RefSeq" id="WP_253059126.1">
    <property type="nucleotide sequence ID" value="NZ_JAMXWM010000003.1"/>
</dbReference>
<comment type="caution">
    <text evidence="2">The sequence shown here is derived from an EMBL/GenBank/DDBJ whole genome shotgun (WGS) entry which is preliminary data.</text>
</comment>
<dbReference type="EMBL" id="JBHUMQ010000001">
    <property type="protein sequence ID" value="MFD2692054.1"/>
    <property type="molecule type" value="Genomic_DNA"/>
</dbReference>
<feature type="chain" id="PRO_5045222592" evidence="1">
    <location>
        <begin position="27"/>
        <end position="87"/>
    </location>
</feature>
<feature type="signal peptide" evidence="1">
    <location>
        <begin position="1"/>
        <end position="26"/>
    </location>
</feature>